<feature type="transmembrane region" description="Helical" evidence="16">
    <location>
        <begin position="327"/>
        <end position="348"/>
    </location>
</feature>
<keyword evidence="6 16" id="KW-0812">Transmembrane</keyword>
<dbReference type="AlphaFoldDB" id="A0A814U0F8"/>
<evidence type="ECO:0000256" key="16">
    <source>
        <dbReference type="SAM" id="Phobius"/>
    </source>
</evidence>
<gene>
    <name evidence="19" type="ORF">RFH988_LOCUS22878</name>
</gene>
<proteinExistence type="inferred from homology"/>
<dbReference type="Gene3D" id="3.30.200.20">
    <property type="entry name" value="Phosphorylase Kinase, domain 1"/>
    <property type="match status" value="1"/>
</dbReference>
<dbReference type="InterPro" id="IPR000719">
    <property type="entry name" value="Prot_kinase_dom"/>
</dbReference>
<evidence type="ECO:0000256" key="17">
    <source>
        <dbReference type="SAM" id="SignalP"/>
    </source>
</evidence>
<protein>
    <recommendedName>
        <fullName evidence="3">receptor protein serine/threonine kinase</fullName>
        <ecNumber evidence="3">2.7.11.30</ecNumber>
    </recommendedName>
</protein>
<sequence>MIKNIFILTILICLTVISQENHDDSVSFLIDGTRQRTNITCLCTEDENCDSNTRTCRLTHVDHACYESWTKESNDDMIHVTAGCVYNEFLFTQIFCDGNQSNRYIICCSDKNYCNDRDAYSSDIRKKLLLPLNKYKSNKFLIRLILIIIIISSILLFCSLFVFSLYYNKRKKRNSSNCDRTIESNKKSGLCIPFLTRSKHSTTSVKSDQCPDDISRSSEECNTLVLEITSFAKQVILEKQIGIGAYGIVYRGKWYQDTIAIKICFSSEEPSWRREVYVYREFRLNHENVLRYIAADRIDFSNRIELWLGTEYHENGSVYDYLNNHTITIPIMINMMFTIANGLFYLHLSIDATNGKPALAHRDLKTKNILVKKDLSCCIADLGLAVSEVRQKSDNNQEHIVIDIKPNHRVGTIRYMSPEILDKTLNEQSFESYKATDLYALGLIFWEILQRCQTTSEENDADEYKLPYQDIISNNPTFEKMHEIVCIKKIRPICSSRWENNSIFRYIVTSCQELWTENPACRPSSYIIKEQLRKHKENMILDENKSEYNQQIDEYQKNLEFSLNETENIKSELIKLQEEKTTIENQFNETINTLKQDYEKLQNELNEREHKENMILDENKSQYNQQIDEYQKNLEFSLNETENIKSELANLQEEKKTNEKTLNDLITSMQEDFTKQIEILKTQNVELQEYYDTKNNESNQTDEQIKEYQSKFNQLNQDIEGLQQDNENKIEKINQLITELDQQQQENKELTNIKQQYEQTQNELIQHTENLTEINEKLKQELEDFKNQNEQFKNQDNNATTEKQISNDQLNKQLNDLQQMYDDLLEKQTSIEQKYAEEKKAQEKIMQEKIVEYETRIILTKNEYMVEMENAKLDHEQEMLRFKTELQQATSTKKKK</sequence>
<dbReference type="PROSITE" id="PS50011">
    <property type="entry name" value="PROTEIN_KINASE_DOM"/>
    <property type="match status" value="1"/>
</dbReference>
<evidence type="ECO:0000256" key="10">
    <source>
        <dbReference type="ARBA" id="ARBA00022840"/>
    </source>
</evidence>
<dbReference type="GO" id="GO:0071363">
    <property type="term" value="P:cellular response to growth factor stimulus"/>
    <property type="evidence" value="ECO:0007669"/>
    <property type="project" value="TreeGrafter"/>
</dbReference>
<evidence type="ECO:0000256" key="15">
    <source>
        <dbReference type="SAM" id="Coils"/>
    </source>
</evidence>
<dbReference type="GO" id="GO:0005886">
    <property type="term" value="C:plasma membrane"/>
    <property type="evidence" value="ECO:0007669"/>
    <property type="project" value="TreeGrafter"/>
</dbReference>
<dbReference type="InterPro" id="IPR000333">
    <property type="entry name" value="TGFB_receptor"/>
</dbReference>
<comment type="caution">
    <text evidence="19">The sequence shown here is derived from an EMBL/GenBank/DDBJ whole genome shotgun (WGS) entry which is preliminary data.</text>
</comment>
<organism evidence="19 20">
    <name type="scientific">Rotaria sordida</name>
    <dbReference type="NCBI Taxonomy" id="392033"/>
    <lineage>
        <taxon>Eukaryota</taxon>
        <taxon>Metazoa</taxon>
        <taxon>Spiralia</taxon>
        <taxon>Gnathifera</taxon>
        <taxon>Rotifera</taxon>
        <taxon>Eurotatoria</taxon>
        <taxon>Bdelloidea</taxon>
        <taxon>Philodinida</taxon>
        <taxon>Philodinidae</taxon>
        <taxon>Rotaria</taxon>
    </lineage>
</organism>
<keyword evidence="12 16" id="KW-0472">Membrane</keyword>
<evidence type="ECO:0000256" key="4">
    <source>
        <dbReference type="ARBA" id="ARBA00022527"/>
    </source>
</evidence>
<dbReference type="OrthoDB" id="69842at2759"/>
<comment type="subcellular location">
    <subcellularLocation>
        <location evidence="1">Membrane</location>
        <topology evidence="1">Single-pass type I membrane protein</topology>
    </subcellularLocation>
</comment>
<feature type="transmembrane region" description="Helical" evidence="16">
    <location>
        <begin position="140"/>
        <end position="167"/>
    </location>
</feature>
<evidence type="ECO:0000313" key="20">
    <source>
        <dbReference type="Proteomes" id="UP000663882"/>
    </source>
</evidence>
<dbReference type="PANTHER" id="PTHR23255:SF71">
    <property type="entry name" value="RECEPTOR PROTEIN SERINE_THREONINE KINASE"/>
    <property type="match status" value="1"/>
</dbReference>
<reference evidence="19" key="1">
    <citation type="submission" date="2021-02" db="EMBL/GenBank/DDBJ databases">
        <authorList>
            <person name="Nowell W R."/>
        </authorList>
    </citation>
    <scope>NUCLEOTIDE SEQUENCE</scope>
</reference>
<feature type="binding site" evidence="14">
    <location>
        <position position="262"/>
    </location>
    <ligand>
        <name>ATP</name>
        <dbReference type="ChEBI" id="CHEBI:30616"/>
    </ligand>
</feature>
<dbReference type="SUPFAM" id="SSF56112">
    <property type="entry name" value="Protein kinase-like (PK-like)"/>
    <property type="match status" value="1"/>
</dbReference>
<dbReference type="GO" id="GO:0004675">
    <property type="term" value="F:transmembrane receptor protein serine/threonine kinase activity"/>
    <property type="evidence" value="ECO:0007669"/>
    <property type="project" value="UniProtKB-EC"/>
</dbReference>
<keyword evidence="7 17" id="KW-0732">Signal</keyword>
<evidence type="ECO:0000313" key="19">
    <source>
        <dbReference type="EMBL" id="CAF1169249.1"/>
    </source>
</evidence>
<dbReference type="GO" id="GO:0043235">
    <property type="term" value="C:receptor complex"/>
    <property type="evidence" value="ECO:0007669"/>
    <property type="project" value="TreeGrafter"/>
</dbReference>
<evidence type="ECO:0000256" key="8">
    <source>
        <dbReference type="ARBA" id="ARBA00022741"/>
    </source>
</evidence>
<keyword evidence="13" id="KW-0675">Receptor</keyword>
<feature type="coiled-coil region" evidence="15">
    <location>
        <begin position="538"/>
        <end position="885"/>
    </location>
</feature>
<dbReference type="PROSITE" id="PS00107">
    <property type="entry name" value="PROTEIN_KINASE_ATP"/>
    <property type="match status" value="1"/>
</dbReference>
<dbReference type="EMBL" id="CAJNOO010001552">
    <property type="protein sequence ID" value="CAF1169249.1"/>
    <property type="molecule type" value="Genomic_DNA"/>
</dbReference>
<dbReference type="SMART" id="SM00220">
    <property type="entry name" value="S_TKc"/>
    <property type="match status" value="1"/>
</dbReference>
<evidence type="ECO:0000256" key="5">
    <source>
        <dbReference type="ARBA" id="ARBA00022679"/>
    </source>
</evidence>
<evidence type="ECO:0000256" key="14">
    <source>
        <dbReference type="PROSITE-ProRule" id="PRU10141"/>
    </source>
</evidence>
<keyword evidence="4" id="KW-0723">Serine/threonine-protein kinase</keyword>
<dbReference type="InterPro" id="IPR008271">
    <property type="entry name" value="Ser/Thr_kinase_AS"/>
</dbReference>
<evidence type="ECO:0000256" key="3">
    <source>
        <dbReference type="ARBA" id="ARBA00012401"/>
    </source>
</evidence>
<evidence type="ECO:0000256" key="11">
    <source>
        <dbReference type="ARBA" id="ARBA00022989"/>
    </source>
</evidence>
<dbReference type="InterPro" id="IPR045860">
    <property type="entry name" value="Snake_toxin-like_sf"/>
</dbReference>
<evidence type="ECO:0000256" key="9">
    <source>
        <dbReference type="ARBA" id="ARBA00022777"/>
    </source>
</evidence>
<dbReference type="Gene3D" id="2.10.60.10">
    <property type="entry name" value="CD59"/>
    <property type="match status" value="1"/>
</dbReference>
<evidence type="ECO:0000256" key="2">
    <source>
        <dbReference type="ARBA" id="ARBA00009605"/>
    </source>
</evidence>
<comment type="similarity">
    <text evidence="2">Belongs to the protein kinase superfamily. TKL Ser/Thr protein kinase family. TGFB receptor subfamily.</text>
</comment>
<keyword evidence="15" id="KW-0175">Coiled coil</keyword>
<evidence type="ECO:0000256" key="13">
    <source>
        <dbReference type="ARBA" id="ARBA00023170"/>
    </source>
</evidence>
<feature type="signal peptide" evidence="17">
    <location>
        <begin position="1"/>
        <end position="19"/>
    </location>
</feature>
<keyword evidence="8 14" id="KW-0547">Nucleotide-binding</keyword>
<dbReference type="Gene3D" id="1.10.510.10">
    <property type="entry name" value="Transferase(Phosphotransferase) domain 1"/>
    <property type="match status" value="1"/>
</dbReference>
<feature type="chain" id="PRO_5032618629" description="receptor protein serine/threonine kinase" evidence="17">
    <location>
        <begin position="20"/>
        <end position="896"/>
    </location>
</feature>
<dbReference type="PANTHER" id="PTHR23255">
    <property type="entry name" value="TRANSFORMING GROWTH FACTOR-BETA RECEPTOR TYPE I AND II"/>
    <property type="match status" value="1"/>
</dbReference>
<keyword evidence="10 14" id="KW-0067">ATP-binding</keyword>
<dbReference type="InterPro" id="IPR017441">
    <property type="entry name" value="Protein_kinase_ATP_BS"/>
</dbReference>
<name>A0A814U0F8_9BILA</name>
<dbReference type="EC" id="2.7.11.30" evidence="3"/>
<keyword evidence="9" id="KW-0418">Kinase</keyword>
<accession>A0A814U0F8</accession>
<keyword evidence="11 16" id="KW-1133">Transmembrane helix</keyword>
<dbReference type="InterPro" id="IPR011009">
    <property type="entry name" value="Kinase-like_dom_sf"/>
</dbReference>
<evidence type="ECO:0000259" key="18">
    <source>
        <dbReference type="PROSITE" id="PS50011"/>
    </source>
</evidence>
<dbReference type="GO" id="GO:0005524">
    <property type="term" value="F:ATP binding"/>
    <property type="evidence" value="ECO:0007669"/>
    <property type="project" value="UniProtKB-UniRule"/>
</dbReference>
<dbReference type="Pfam" id="PF00069">
    <property type="entry name" value="Pkinase"/>
    <property type="match status" value="1"/>
</dbReference>
<evidence type="ECO:0000256" key="6">
    <source>
        <dbReference type="ARBA" id="ARBA00022692"/>
    </source>
</evidence>
<evidence type="ECO:0000256" key="1">
    <source>
        <dbReference type="ARBA" id="ARBA00004479"/>
    </source>
</evidence>
<evidence type="ECO:0000256" key="7">
    <source>
        <dbReference type="ARBA" id="ARBA00022729"/>
    </source>
</evidence>
<dbReference type="Proteomes" id="UP000663882">
    <property type="component" value="Unassembled WGS sequence"/>
</dbReference>
<dbReference type="PROSITE" id="PS00108">
    <property type="entry name" value="PROTEIN_KINASE_ST"/>
    <property type="match status" value="1"/>
</dbReference>
<evidence type="ECO:0000256" key="12">
    <source>
        <dbReference type="ARBA" id="ARBA00023136"/>
    </source>
</evidence>
<keyword evidence="5" id="KW-0808">Transferase</keyword>
<feature type="domain" description="Protein kinase" evidence="18">
    <location>
        <begin position="235"/>
        <end position="538"/>
    </location>
</feature>